<evidence type="ECO:0000313" key="2">
    <source>
        <dbReference type="EMBL" id="VDP28030.1"/>
    </source>
</evidence>
<feature type="transmembrane region" description="Helical" evidence="1">
    <location>
        <begin position="15"/>
        <end position="35"/>
    </location>
</feature>
<protein>
    <submittedName>
        <fullName evidence="2">Uncharacterized protein</fullName>
    </submittedName>
</protein>
<organism evidence="2 3">
    <name type="scientific">Schistosoma margrebowiei</name>
    <dbReference type="NCBI Taxonomy" id="48269"/>
    <lineage>
        <taxon>Eukaryota</taxon>
        <taxon>Metazoa</taxon>
        <taxon>Spiralia</taxon>
        <taxon>Lophotrochozoa</taxon>
        <taxon>Platyhelminthes</taxon>
        <taxon>Trematoda</taxon>
        <taxon>Digenea</taxon>
        <taxon>Strigeidida</taxon>
        <taxon>Schistosomatoidea</taxon>
        <taxon>Schistosomatidae</taxon>
        <taxon>Schistosoma</taxon>
    </lineage>
</organism>
<keyword evidence="1" id="KW-1133">Transmembrane helix</keyword>
<keyword evidence="1" id="KW-0812">Transmembrane</keyword>
<dbReference type="AlphaFoldDB" id="A0A3P8CBK8"/>
<evidence type="ECO:0000313" key="3">
    <source>
        <dbReference type="Proteomes" id="UP000277204"/>
    </source>
</evidence>
<keyword evidence="3" id="KW-1185">Reference proteome</keyword>
<accession>A0A3P8CBK8</accession>
<evidence type="ECO:0000256" key="1">
    <source>
        <dbReference type="SAM" id="Phobius"/>
    </source>
</evidence>
<dbReference type="EMBL" id="UZAI01017666">
    <property type="protein sequence ID" value="VDP28030.1"/>
    <property type="molecule type" value="Genomic_DNA"/>
</dbReference>
<name>A0A3P8CBK8_9TREM</name>
<gene>
    <name evidence="2" type="ORF">SMRZ_LOCUS18477</name>
</gene>
<keyword evidence="1" id="KW-0472">Membrane</keyword>
<dbReference type="Proteomes" id="UP000277204">
    <property type="component" value="Unassembled WGS sequence"/>
</dbReference>
<reference evidence="2 3" key="1">
    <citation type="submission" date="2018-11" db="EMBL/GenBank/DDBJ databases">
        <authorList>
            <consortium name="Pathogen Informatics"/>
        </authorList>
    </citation>
    <scope>NUCLEOTIDE SEQUENCE [LARGE SCALE GENOMIC DNA]</scope>
    <source>
        <strain evidence="2 3">Zambia</strain>
    </source>
</reference>
<sequence length="39" mass="4499">MRRKAIAESDRSKLVKVYVSLLVVSIFTYCSFWTLSSTI</sequence>
<proteinExistence type="predicted"/>